<dbReference type="SUPFAM" id="SSF53649">
    <property type="entry name" value="Alkaline phosphatase-like"/>
    <property type="match status" value="1"/>
</dbReference>
<evidence type="ECO:0000256" key="5">
    <source>
        <dbReference type="ARBA" id="ARBA00023180"/>
    </source>
</evidence>
<dbReference type="EMBL" id="KB201657">
    <property type="protein sequence ID" value="ESO95264.1"/>
    <property type="molecule type" value="Genomic_DNA"/>
</dbReference>
<keyword evidence="8" id="KW-1185">Reference proteome</keyword>
<evidence type="ECO:0000256" key="4">
    <source>
        <dbReference type="ARBA" id="ARBA00022801"/>
    </source>
</evidence>
<dbReference type="Pfam" id="PF00884">
    <property type="entry name" value="Sulfatase"/>
    <property type="match status" value="1"/>
</dbReference>
<dbReference type="HOGENOM" id="CLU_006332_7_1_1"/>
<dbReference type="PANTHER" id="PTHR43108">
    <property type="entry name" value="N-ACETYLGLUCOSAMINE-6-SULFATASE FAMILY MEMBER"/>
    <property type="match status" value="1"/>
</dbReference>
<dbReference type="GO" id="GO:0030200">
    <property type="term" value="P:heparan sulfate proteoglycan catabolic process"/>
    <property type="evidence" value="ECO:0007669"/>
    <property type="project" value="TreeGrafter"/>
</dbReference>
<dbReference type="Proteomes" id="UP000030746">
    <property type="component" value="Unassembled WGS sequence"/>
</dbReference>
<dbReference type="GeneID" id="20243056"/>
<dbReference type="InterPro" id="IPR000917">
    <property type="entry name" value="Sulfatase_N"/>
</dbReference>
<dbReference type="InterPro" id="IPR017850">
    <property type="entry name" value="Alkaline_phosphatase_core_sf"/>
</dbReference>
<evidence type="ECO:0000256" key="3">
    <source>
        <dbReference type="ARBA" id="ARBA00022729"/>
    </source>
</evidence>
<dbReference type="Gene3D" id="3.40.720.10">
    <property type="entry name" value="Alkaline Phosphatase, subunit A"/>
    <property type="match status" value="1"/>
</dbReference>
<keyword evidence="4" id="KW-0378">Hydrolase</keyword>
<evidence type="ECO:0000313" key="8">
    <source>
        <dbReference type="Proteomes" id="UP000030746"/>
    </source>
</evidence>
<organism evidence="7 8">
    <name type="scientific">Lottia gigantea</name>
    <name type="common">Giant owl limpet</name>
    <dbReference type="NCBI Taxonomy" id="225164"/>
    <lineage>
        <taxon>Eukaryota</taxon>
        <taxon>Metazoa</taxon>
        <taxon>Spiralia</taxon>
        <taxon>Lophotrochozoa</taxon>
        <taxon>Mollusca</taxon>
        <taxon>Gastropoda</taxon>
        <taxon>Patellogastropoda</taxon>
        <taxon>Lottioidea</taxon>
        <taxon>Lottiidae</taxon>
        <taxon>Lottia</taxon>
    </lineage>
</organism>
<keyword evidence="3" id="KW-0732">Signal</keyword>
<dbReference type="OrthoDB" id="10012954at2759"/>
<evidence type="ECO:0000313" key="7">
    <source>
        <dbReference type="EMBL" id="ESO95264.1"/>
    </source>
</evidence>
<protein>
    <recommendedName>
        <fullName evidence="6">Sulfatase N-terminal domain-containing protein</fullName>
    </recommendedName>
</protein>
<evidence type="ECO:0000256" key="2">
    <source>
        <dbReference type="ARBA" id="ARBA00008779"/>
    </source>
</evidence>
<dbReference type="CTD" id="20243056"/>
<dbReference type="KEGG" id="lgi:LOTGIDRAFT_175173"/>
<dbReference type="STRING" id="225164.V4C1B3"/>
<comment type="cofactor">
    <cofactor evidence="1">
        <name>Ca(2+)</name>
        <dbReference type="ChEBI" id="CHEBI:29108"/>
    </cofactor>
</comment>
<comment type="similarity">
    <text evidence="2">Belongs to the sulfatase family.</text>
</comment>
<evidence type="ECO:0000256" key="1">
    <source>
        <dbReference type="ARBA" id="ARBA00001913"/>
    </source>
</evidence>
<name>V4C1B3_LOTGI</name>
<sequence length="475" mass="54336">MPFMICCDDAGLQMSAYGNRDIKSPNFDQLAAKSLVFKHGFTSVSSCSPSRSVILTGIPQHQNGMYGLHHNPHHFNSFDDIRSLPVILGDHGIRTGIVGKKHVGPDYVYKFDYEQTEENNSLNQVGRNITFMKLKIQEFLSNNDTRPFLLYIGFFDPHRCGVVGQNKLGEFCENFGDGRPGNGVIPDWNPTYYDPASLEVPYFIPNTATARQDLANMYKTLSRMDQGIGLFMKELSNAGFMDNTMILYSSDNGIPFPNAKTNLYESGMMEPFMVSSPLHKQSWGQQTEALASNMDITPTVLDWFDINYHNSSGRVRLTGKSLWQAVDNPNTHDYTTVYSSHNFHEVTMYYPMRVIRTKQYRLIHNLNYHAPYGIATDLFGASTYQDLLNRSASGQPTNWFKTLDQYYHRTEWELFDFVADPYELTNLAYNSSYQPVFNDLRNTLMNWITETQDPWYCLPGHGPEQSKGDLKRIRS</sequence>
<dbReference type="PROSITE" id="PS00523">
    <property type="entry name" value="SULFATASE_1"/>
    <property type="match status" value="1"/>
</dbReference>
<evidence type="ECO:0000259" key="6">
    <source>
        <dbReference type="Pfam" id="PF00884"/>
    </source>
</evidence>
<keyword evidence="5" id="KW-0325">Glycoprotein</keyword>
<feature type="domain" description="Sulfatase N-terminal" evidence="6">
    <location>
        <begin position="5"/>
        <end position="306"/>
    </location>
</feature>
<dbReference type="AlphaFoldDB" id="V4C1B3"/>
<dbReference type="InterPro" id="IPR024607">
    <property type="entry name" value="Sulfatase_CS"/>
</dbReference>
<proteinExistence type="inferred from homology"/>
<dbReference type="GO" id="GO:0016250">
    <property type="term" value="F:N-sulfoglucosamine sulfohydrolase activity"/>
    <property type="evidence" value="ECO:0007669"/>
    <property type="project" value="TreeGrafter"/>
</dbReference>
<dbReference type="CDD" id="cd16027">
    <property type="entry name" value="SGSH"/>
    <property type="match status" value="1"/>
</dbReference>
<dbReference type="RefSeq" id="XP_009054039.1">
    <property type="nucleotide sequence ID" value="XM_009055791.1"/>
</dbReference>
<accession>V4C1B3</accession>
<reference evidence="7 8" key="1">
    <citation type="journal article" date="2013" name="Nature">
        <title>Insights into bilaterian evolution from three spiralian genomes.</title>
        <authorList>
            <person name="Simakov O."/>
            <person name="Marletaz F."/>
            <person name="Cho S.J."/>
            <person name="Edsinger-Gonzales E."/>
            <person name="Havlak P."/>
            <person name="Hellsten U."/>
            <person name="Kuo D.H."/>
            <person name="Larsson T."/>
            <person name="Lv J."/>
            <person name="Arendt D."/>
            <person name="Savage R."/>
            <person name="Osoegawa K."/>
            <person name="de Jong P."/>
            <person name="Grimwood J."/>
            <person name="Chapman J.A."/>
            <person name="Shapiro H."/>
            <person name="Aerts A."/>
            <person name="Otillar R.P."/>
            <person name="Terry A.Y."/>
            <person name="Boore J.L."/>
            <person name="Grigoriev I.V."/>
            <person name="Lindberg D.R."/>
            <person name="Seaver E.C."/>
            <person name="Weisblat D.A."/>
            <person name="Putnam N.H."/>
            <person name="Rokhsar D.S."/>
        </authorList>
    </citation>
    <scope>NUCLEOTIDE SEQUENCE [LARGE SCALE GENOMIC DNA]</scope>
</reference>
<dbReference type="PANTHER" id="PTHR43108:SF6">
    <property type="entry name" value="N-SULPHOGLUCOSAMINE SULPHOHYDROLASE"/>
    <property type="match status" value="1"/>
</dbReference>
<dbReference type="GO" id="GO:0006027">
    <property type="term" value="P:glycosaminoglycan catabolic process"/>
    <property type="evidence" value="ECO:0007669"/>
    <property type="project" value="TreeGrafter"/>
</dbReference>
<gene>
    <name evidence="7" type="ORF">LOTGIDRAFT_175173</name>
</gene>
<dbReference type="OMA" id="TNYYPTR"/>